<dbReference type="GO" id="GO:0008076">
    <property type="term" value="C:voltage-gated potassium channel complex"/>
    <property type="evidence" value="ECO:0007669"/>
    <property type="project" value="TreeGrafter"/>
</dbReference>
<evidence type="ECO:0000256" key="6">
    <source>
        <dbReference type="ARBA" id="ARBA00022989"/>
    </source>
</evidence>
<evidence type="ECO:0000256" key="8">
    <source>
        <dbReference type="ARBA" id="ARBA00023157"/>
    </source>
</evidence>
<evidence type="ECO:0000313" key="18">
    <source>
        <dbReference type="Ensembl" id="ENSNMLP00000011012.1"/>
    </source>
</evidence>
<reference evidence="18" key="2">
    <citation type="submission" date="2025-09" db="UniProtKB">
        <authorList>
            <consortium name="Ensembl"/>
        </authorList>
    </citation>
    <scope>IDENTIFICATION</scope>
</reference>
<organism evidence="18 19">
    <name type="scientific">Neogobius melanostomus</name>
    <name type="common">round goby</name>
    <dbReference type="NCBI Taxonomy" id="47308"/>
    <lineage>
        <taxon>Eukaryota</taxon>
        <taxon>Metazoa</taxon>
        <taxon>Chordata</taxon>
        <taxon>Craniata</taxon>
        <taxon>Vertebrata</taxon>
        <taxon>Euteleostomi</taxon>
        <taxon>Actinopterygii</taxon>
        <taxon>Neopterygii</taxon>
        <taxon>Teleostei</taxon>
        <taxon>Neoteleostei</taxon>
        <taxon>Acanthomorphata</taxon>
        <taxon>Gobiaria</taxon>
        <taxon>Gobiiformes</taxon>
        <taxon>Gobioidei</taxon>
        <taxon>Gobiidae</taxon>
        <taxon>Benthophilinae</taxon>
        <taxon>Neogobiini</taxon>
        <taxon>Neogobius</taxon>
    </lineage>
</organism>
<name>A0A8C6T074_9GOBI</name>
<dbReference type="InterPro" id="IPR002469">
    <property type="entry name" value="Peptidase_S9B_N"/>
</dbReference>
<dbReference type="Pfam" id="PF00930">
    <property type="entry name" value="DPPIV_N"/>
    <property type="match status" value="2"/>
</dbReference>
<keyword evidence="4 15" id="KW-0812">Transmembrane</keyword>
<evidence type="ECO:0000256" key="12">
    <source>
        <dbReference type="ARBA" id="ARBA00044990"/>
    </source>
</evidence>
<dbReference type="PANTHER" id="PTHR11731:SF20">
    <property type="entry name" value="DIPEPTIDYL AMINOPEPTIDASE-LIKE PROTEIN 6"/>
    <property type="match status" value="1"/>
</dbReference>
<evidence type="ECO:0000256" key="13">
    <source>
        <dbReference type="ARBA" id="ARBA00044999"/>
    </source>
</evidence>
<keyword evidence="19" id="KW-1185">Reference proteome</keyword>
<keyword evidence="3" id="KW-1003">Cell membrane</keyword>
<evidence type="ECO:0000313" key="19">
    <source>
        <dbReference type="Proteomes" id="UP000694523"/>
    </source>
</evidence>
<evidence type="ECO:0000259" key="17">
    <source>
        <dbReference type="Pfam" id="PF00930"/>
    </source>
</evidence>
<dbReference type="Proteomes" id="UP000694523">
    <property type="component" value="Unplaced"/>
</dbReference>
<feature type="domain" description="Dipeptidylpeptidase IV N-terminal" evidence="17">
    <location>
        <begin position="155"/>
        <end position="382"/>
    </location>
</feature>
<dbReference type="GO" id="GO:1901379">
    <property type="term" value="P:regulation of potassium ion transmembrane transport"/>
    <property type="evidence" value="ECO:0007669"/>
    <property type="project" value="TreeGrafter"/>
</dbReference>
<dbReference type="InterPro" id="IPR050278">
    <property type="entry name" value="Serine_Prot_S9B/DPPIV"/>
</dbReference>
<keyword evidence="8" id="KW-1015">Disulfide bond</keyword>
<evidence type="ECO:0000256" key="1">
    <source>
        <dbReference type="ARBA" id="ARBA00004401"/>
    </source>
</evidence>
<protein>
    <recommendedName>
        <fullName evidence="12">A-type potassium channel modulatory protein DPP6</fullName>
    </recommendedName>
    <alternativeName>
        <fullName evidence="13">Dipeptidyl aminopeptidase-like protein 6</fullName>
    </alternativeName>
    <alternativeName>
        <fullName evidence="11">Dipeptidyl peptidase 6</fullName>
    </alternativeName>
    <alternativeName>
        <fullName evidence="10">Dipeptidyl peptidase VI</fullName>
    </alternativeName>
</protein>
<evidence type="ECO:0000256" key="3">
    <source>
        <dbReference type="ARBA" id="ARBA00022475"/>
    </source>
</evidence>
<dbReference type="AlphaFoldDB" id="A0A8C6T074"/>
<dbReference type="Gene3D" id="3.40.50.1820">
    <property type="entry name" value="alpha/beta hydrolase"/>
    <property type="match status" value="1"/>
</dbReference>
<dbReference type="Gene3D" id="2.140.10.30">
    <property type="entry name" value="Dipeptidylpeptidase IV, N-terminal domain"/>
    <property type="match status" value="1"/>
</dbReference>
<feature type="transmembrane region" description="Helical" evidence="15">
    <location>
        <begin position="56"/>
        <end position="78"/>
    </location>
</feature>
<evidence type="ECO:0000256" key="15">
    <source>
        <dbReference type="SAM" id="Phobius"/>
    </source>
</evidence>
<evidence type="ECO:0000256" key="4">
    <source>
        <dbReference type="ARBA" id="ARBA00022692"/>
    </source>
</evidence>
<dbReference type="GO" id="GO:0015459">
    <property type="term" value="F:potassium channel regulator activity"/>
    <property type="evidence" value="ECO:0007669"/>
    <property type="project" value="TreeGrafter"/>
</dbReference>
<feature type="domain" description="Dipeptidylpeptidase IV N-terminal" evidence="17">
    <location>
        <begin position="402"/>
        <end position="485"/>
    </location>
</feature>
<keyword evidence="9" id="KW-0325">Glycoprotein</keyword>
<keyword evidence="6 15" id="KW-1133">Transmembrane helix</keyword>
<evidence type="ECO:0000256" key="5">
    <source>
        <dbReference type="ARBA" id="ARBA00022968"/>
    </source>
</evidence>
<comment type="similarity">
    <text evidence="2">Belongs to the peptidase S9B family.</text>
</comment>
<evidence type="ECO:0000256" key="9">
    <source>
        <dbReference type="ARBA" id="ARBA00023180"/>
    </source>
</evidence>
<proteinExistence type="inferred from homology"/>
<comment type="subunit">
    <text evidence="14">Homodimer (in vitro). Interacts with KCND2. Identified in a complex with KCND2 and KCNIP2. Forms an octameric complex composed of four DPP6 subunits bound to the KCND2 tetramer. Interacts with KCND3; this interaction modulates the channel gating kinetics namely channel activation and inactivation kinetics and rate of recovery from inactivation.</text>
</comment>
<keyword evidence="5" id="KW-0735">Signal-anchor</keyword>
<dbReference type="PANTHER" id="PTHR11731">
    <property type="entry name" value="PROTEASE FAMILY S9B,C DIPEPTIDYL-PEPTIDASE IV-RELATED"/>
    <property type="match status" value="1"/>
</dbReference>
<accession>A0A8C6T074</accession>
<dbReference type="Ensembl" id="ENSNMLT00000012460.1">
    <property type="protein sequence ID" value="ENSNMLP00000011012.1"/>
    <property type="gene ID" value="ENSNMLG00000004772.1"/>
</dbReference>
<evidence type="ECO:0000256" key="2">
    <source>
        <dbReference type="ARBA" id="ARBA00006150"/>
    </source>
</evidence>
<dbReference type="InterPro" id="IPR001375">
    <property type="entry name" value="Peptidase_S9_cat"/>
</dbReference>
<dbReference type="SUPFAM" id="SSF53474">
    <property type="entry name" value="alpha/beta-Hydrolases"/>
    <property type="match status" value="1"/>
</dbReference>
<dbReference type="SUPFAM" id="SSF82171">
    <property type="entry name" value="DPP6 N-terminal domain-like"/>
    <property type="match status" value="1"/>
</dbReference>
<evidence type="ECO:0000256" key="14">
    <source>
        <dbReference type="ARBA" id="ARBA00046476"/>
    </source>
</evidence>
<evidence type="ECO:0000256" key="11">
    <source>
        <dbReference type="ARBA" id="ARBA00042016"/>
    </source>
</evidence>
<reference evidence="18" key="1">
    <citation type="submission" date="2025-08" db="UniProtKB">
        <authorList>
            <consortium name="Ensembl"/>
        </authorList>
    </citation>
    <scope>IDENTIFICATION</scope>
</reference>
<dbReference type="GO" id="GO:0008236">
    <property type="term" value="F:serine-type peptidase activity"/>
    <property type="evidence" value="ECO:0007669"/>
    <property type="project" value="InterPro"/>
</dbReference>
<dbReference type="Pfam" id="PF00326">
    <property type="entry name" value="Peptidase_S9"/>
    <property type="match status" value="1"/>
</dbReference>
<dbReference type="FunFam" id="3.40.50.1820:FF:000003">
    <property type="entry name" value="Dipeptidyl peptidase 4"/>
    <property type="match status" value="1"/>
</dbReference>
<sequence>MFLTGCCDCPPVTYPVCYVILSYFLFGQDTTTKREITGTGRELVGSNPPQRNWKGIAIALLVILVICSLIVTSVILLTPREDDRLALKSKVSVLDLFKKDFKVHDPNAKWISGNELLFRNRDGDVVKFNVDTNETTVLVHNKKFEMYKATKYEVSPDLKHVLLAYNVAPVYQYSYTAFYIICSLETPETWNLNPPEVRNAQLQFAGWGPQDQQLIFIFENNIYFRSKVESRSIRLVSTGKEGVIFNGLSDWLYEEEVFHSHIAHWWSPDGARLAYATINDTLVPKMELPMFTGTPYPMGKEYHYPKAGEENPVITIYVVNLNGPLHTIEMRRPDDPRIGSYYVTMVKWATATKLAINWMNRAQNISVLTLCEAITGVCTKVRTQLQLEKCLKDGCRHSTDTLQSITSGDWDVTQVLAYNEDSQLIYFLSTEDDPKRRHLYSADTSGSFNRRCLTCSLPNNCGYVSGFFSINMSYFLLDCKGPDVPFVSIYRTQIDEYVYRLENNNNLRRILDSMQMPTVEYKEVNMDDYIVSMQILKPAGFTETAHYPLLLLVDGTPGGQSVSEQFHLDWPTVLVSSFGVMVMRVDGRGSGFQGTNLLHRIQKRLGLYEELDQRDAITEPYIDKTRIGAYGKEYGGYITSLLLSAERSPVKCGAVLSPITDFELYASAFSERYLGLPKPDPRAYTMANLEHKASQFLDKKFLIIHPTADEKVHFQHTAKFIARLINEKANYTLQIYPDEGHFIRSEATRQHLSQSLVNFFEECFRLPERIFEETLEEESEDEV</sequence>
<evidence type="ECO:0000256" key="10">
    <source>
        <dbReference type="ARBA" id="ARBA00041991"/>
    </source>
</evidence>
<comment type="subcellular location">
    <subcellularLocation>
        <location evidence="1">Cell membrane</location>
        <topology evidence="1">Single-pass type II membrane protein</topology>
    </subcellularLocation>
</comment>
<evidence type="ECO:0000259" key="16">
    <source>
        <dbReference type="Pfam" id="PF00326"/>
    </source>
</evidence>
<feature type="domain" description="Peptidase S9 prolyl oligopeptidase catalytic" evidence="16">
    <location>
        <begin position="567"/>
        <end position="764"/>
    </location>
</feature>
<evidence type="ECO:0000256" key="7">
    <source>
        <dbReference type="ARBA" id="ARBA00023136"/>
    </source>
</evidence>
<keyword evidence="7 15" id="KW-0472">Membrane</keyword>
<dbReference type="GO" id="GO:0006508">
    <property type="term" value="P:proteolysis"/>
    <property type="evidence" value="ECO:0007669"/>
    <property type="project" value="InterPro"/>
</dbReference>
<dbReference type="InterPro" id="IPR029058">
    <property type="entry name" value="AB_hydrolase_fold"/>
</dbReference>